<dbReference type="Gene3D" id="2.40.170.20">
    <property type="entry name" value="TonB-dependent receptor, beta-barrel domain"/>
    <property type="match status" value="1"/>
</dbReference>
<keyword evidence="10 11" id="KW-0998">Cell outer membrane</keyword>
<dbReference type="InterPro" id="IPR000531">
    <property type="entry name" value="Beta-barrel_TonB"/>
</dbReference>
<evidence type="ECO:0000256" key="4">
    <source>
        <dbReference type="ARBA" id="ARBA00022452"/>
    </source>
</evidence>
<dbReference type="GO" id="GO:0015344">
    <property type="term" value="F:siderophore uptake transmembrane transporter activity"/>
    <property type="evidence" value="ECO:0007669"/>
    <property type="project" value="TreeGrafter"/>
</dbReference>
<keyword evidence="4 11" id="KW-1134">Transmembrane beta strand</keyword>
<dbReference type="SUPFAM" id="SSF56935">
    <property type="entry name" value="Porins"/>
    <property type="match status" value="1"/>
</dbReference>
<protein>
    <submittedName>
        <fullName evidence="17">TonB-dependent receptor, plug</fullName>
    </submittedName>
</protein>
<organism evidence="17 18">
    <name type="scientific">Shewanella sediminis (strain HAW-EB3)</name>
    <dbReference type="NCBI Taxonomy" id="425104"/>
    <lineage>
        <taxon>Bacteria</taxon>
        <taxon>Pseudomonadati</taxon>
        <taxon>Pseudomonadota</taxon>
        <taxon>Gammaproteobacteria</taxon>
        <taxon>Alteromonadales</taxon>
        <taxon>Shewanellaceae</taxon>
        <taxon>Shewanella</taxon>
    </lineage>
</organism>
<dbReference type="HOGENOM" id="CLU_008287_18_0_6"/>
<dbReference type="PANTHER" id="PTHR30069">
    <property type="entry name" value="TONB-DEPENDENT OUTER MEMBRANE RECEPTOR"/>
    <property type="match status" value="1"/>
</dbReference>
<dbReference type="eggNOG" id="COG4206">
    <property type="taxonomic scope" value="Bacteria"/>
</dbReference>
<evidence type="ECO:0000256" key="10">
    <source>
        <dbReference type="ARBA" id="ARBA00023237"/>
    </source>
</evidence>
<evidence type="ECO:0000313" key="18">
    <source>
        <dbReference type="Proteomes" id="UP000002015"/>
    </source>
</evidence>
<evidence type="ECO:0000256" key="7">
    <source>
        <dbReference type="ARBA" id="ARBA00023077"/>
    </source>
</evidence>
<evidence type="ECO:0000313" key="17">
    <source>
        <dbReference type="EMBL" id="ABV34744.1"/>
    </source>
</evidence>
<dbReference type="GO" id="GO:0044718">
    <property type="term" value="P:siderophore transmembrane transport"/>
    <property type="evidence" value="ECO:0007669"/>
    <property type="project" value="TreeGrafter"/>
</dbReference>
<evidence type="ECO:0000256" key="13">
    <source>
        <dbReference type="SAM" id="MobiDB-lite"/>
    </source>
</evidence>
<name>A8FPH1_SHESH</name>
<dbReference type="InterPro" id="IPR012910">
    <property type="entry name" value="Plug_dom"/>
</dbReference>
<dbReference type="InterPro" id="IPR036942">
    <property type="entry name" value="Beta-barrel_TonB_sf"/>
</dbReference>
<proteinExistence type="inferred from homology"/>
<feature type="compositionally biased region" description="Gly residues" evidence="13">
    <location>
        <begin position="384"/>
        <end position="395"/>
    </location>
</feature>
<dbReference type="STRING" id="425104.Ssed_0131"/>
<feature type="chain" id="PRO_5002722075" evidence="14">
    <location>
        <begin position="26"/>
        <end position="677"/>
    </location>
</feature>
<evidence type="ECO:0000256" key="2">
    <source>
        <dbReference type="ARBA" id="ARBA00008143"/>
    </source>
</evidence>
<evidence type="ECO:0000256" key="6">
    <source>
        <dbReference type="ARBA" id="ARBA00022729"/>
    </source>
</evidence>
<evidence type="ECO:0000259" key="15">
    <source>
        <dbReference type="Pfam" id="PF00593"/>
    </source>
</evidence>
<feature type="domain" description="TonB-dependent receptor plug" evidence="16">
    <location>
        <begin position="51"/>
        <end position="153"/>
    </location>
</feature>
<evidence type="ECO:0000256" key="11">
    <source>
        <dbReference type="PROSITE-ProRule" id="PRU01360"/>
    </source>
</evidence>
<sequence length="677" mass="74238" precursor="true">MKVQQKIIKMSAIALAIGSSGAVFADDIDRDPILNVNEVIVVHGERPTATEVATTHWSIDEDEIKALGAQSLEQVLKNVPGVYVRTGGQGTPRVDIRGFKTRHVTLLINGVPANGAEDGQFDPSVIPTSQIASVEVSVGPTSVLYGPGGAGGVINIITKQGDDASTLSGRLEASGEDTFNGDISAAGSGDNWQGLVSVSHQQTNGFPLSGDYPHNDVQLDDVRANSDKEIDNIYAQGSYWLSDNTQVTANMSLRSGQWGKPSRDGSGSGTVKFERADDYDAKTFQLGMAHKFSEMFTLRGFGYHNQSDVLETQYTDSSYTKVKQSQDGRSKVQGGNLQFITNFGDVGLLTSSLIAENQSWESTTSKPSTGDKSSQKQSRVLDGYSGGSGGGNGGGSSNFDDSAWLYTLAAEYQYQDDGYYGFTIGGALHDQDRVKESENDYSGQLSGFWQAFEQTRFNAGIARKVRFPSMKNLYSQSSGNADLVAETSKHFELGVEQELGASTALSVAGYYTDAENYIAKDMSGVYQNMGRYQFKGVDVSLNNQFIDDLSLTFVYSFLDTEDKDAFDGMGTLEYRPRHQLRFQADYELPFAMRINMNIERIMGQVYYEQEKVNGNKVWTEQSLKDYTLLDLNLVQPVLDDKLELYIRATNLLDENYYQSDAIPQAGRQVFVGISWQI</sequence>
<dbReference type="InterPro" id="IPR037066">
    <property type="entry name" value="Plug_dom_sf"/>
</dbReference>
<evidence type="ECO:0000256" key="8">
    <source>
        <dbReference type="ARBA" id="ARBA00023136"/>
    </source>
</evidence>
<reference evidence="17 18" key="1">
    <citation type="submission" date="2007-08" db="EMBL/GenBank/DDBJ databases">
        <title>Complete sequence of Shewanella sediminis HAW-EB3.</title>
        <authorList>
            <consortium name="US DOE Joint Genome Institute"/>
            <person name="Copeland A."/>
            <person name="Lucas S."/>
            <person name="Lapidus A."/>
            <person name="Barry K."/>
            <person name="Glavina del Rio T."/>
            <person name="Dalin E."/>
            <person name="Tice H."/>
            <person name="Pitluck S."/>
            <person name="Chertkov O."/>
            <person name="Brettin T."/>
            <person name="Bruce D."/>
            <person name="Detter J.C."/>
            <person name="Han C."/>
            <person name="Schmutz J."/>
            <person name="Larimer F."/>
            <person name="Land M."/>
            <person name="Hauser L."/>
            <person name="Kyrpides N."/>
            <person name="Kim E."/>
            <person name="Zhao J.-S."/>
            <person name="Richardson P."/>
        </authorList>
    </citation>
    <scope>NUCLEOTIDE SEQUENCE [LARGE SCALE GENOMIC DNA]</scope>
    <source>
        <strain evidence="17 18">HAW-EB3</strain>
    </source>
</reference>
<dbReference type="Proteomes" id="UP000002015">
    <property type="component" value="Chromosome"/>
</dbReference>
<keyword evidence="3 11" id="KW-0813">Transport</keyword>
<keyword evidence="18" id="KW-1185">Reference proteome</keyword>
<dbReference type="GO" id="GO:0009279">
    <property type="term" value="C:cell outer membrane"/>
    <property type="evidence" value="ECO:0007669"/>
    <property type="project" value="UniProtKB-SubCell"/>
</dbReference>
<feature type="signal peptide" evidence="14">
    <location>
        <begin position="1"/>
        <end position="25"/>
    </location>
</feature>
<dbReference type="AlphaFoldDB" id="A8FPH1"/>
<evidence type="ECO:0000256" key="14">
    <source>
        <dbReference type="SAM" id="SignalP"/>
    </source>
</evidence>
<keyword evidence="7 12" id="KW-0798">TonB box</keyword>
<evidence type="ECO:0000256" key="5">
    <source>
        <dbReference type="ARBA" id="ARBA00022692"/>
    </source>
</evidence>
<gene>
    <name evidence="17" type="ordered locus">Ssed_0131</name>
</gene>
<dbReference type="PANTHER" id="PTHR30069:SF29">
    <property type="entry name" value="HEMOGLOBIN AND HEMOGLOBIN-HAPTOGLOBIN-BINDING PROTEIN 1-RELATED"/>
    <property type="match status" value="1"/>
</dbReference>
<feature type="domain" description="TonB-dependent receptor-like beta-barrel" evidence="15">
    <location>
        <begin position="236"/>
        <end position="651"/>
    </location>
</feature>
<dbReference type="Pfam" id="PF07715">
    <property type="entry name" value="Plug"/>
    <property type="match status" value="1"/>
</dbReference>
<comment type="subcellular location">
    <subcellularLocation>
        <location evidence="1 11">Cell outer membrane</location>
        <topology evidence="1 11">Multi-pass membrane protein</topology>
    </subcellularLocation>
</comment>
<comment type="similarity">
    <text evidence="2">Belongs to the TonB-dependent receptor family. Hemoglobin/haptoglobin binding protein subfamily.</text>
</comment>
<dbReference type="CDD" id="cd01347">
    <property type="entry name" value="ligand_gated_channel"/>
    <property type="match status" value="1"/>
</dbReference>
<feature type="compositionally biased region" description="Polar residues" evidence="13">
    <location>
        <begin position="359"/>
        <end position="378"/>
    </location>
</feature>
<dbReference type="Gene3D" id="2.170.130.10">
    <property type="entry name" value="TonB-dependent receptor, plug domain"/>
    <property type="match status" value="1"/>
</dbReference>
<dbReference type="KEGG" id="sse:Ssed_0131"/>
<evidence type="ECO:0000259" key="16">
    <source>
        <dbReference type="Pfam" id="PF07715"/>
    </source>
</evidence>
<dbReference type="PROSITE" id="PS52016">
    <property type="entry name" value="TONB_DEPENDENT_REC_3"/>
    <property type="match status" value="1"/>
</dbReference>
<keyword evidence="9 17" id="KW-0675">Receptor</keyword>
<dbReference type="EMBL" id="CP000821">
    <property type="protein sequence ID" value="ABV34744.1"/>
    <property type="molecule type" value="Genomic_DNA"/>
</dbReference>
<feature type="region of interest" description="Disordered" evidence="13">
    <location>
        <begin position="359"/>
        <end position="395"/>
    </location>
</feature>
<dbReference type="Pfam" id="PF00593">
    <property type="entry name" value="TonB_dep_Rec_b-barrel"/>
    <property type="match status" value="1"/>
</dbReference>
<accession>A8FPH1</accession>
<dbReference type="InterPro" id="IPR039426">
    <property type="entry name" value="TonB-dep_rcpt-like"/>
</dbReference>
<keyword evidence="8 11" id="KW-0472">Membrane</keyword>
<dbReference type="OrthoDB" id="9764669at2"/>
<keyword evidence="5 11" id="KW-0812">Transmembrane</keyword>
<evidence type="ECO:0000256" key="9">
    <source>
        <dbReference type="ARBA" id="ARBA00023170"/>
    </source>
</evidence>
<keyword evidence="6 14" id="KW-0732">Signal</keyword>
<dbReference type="RefSeq" id="WP_012004270.1">
    <property type="nucleotide sequence ID" value="NC_009831.1"/>
</dbReference>
<evidence type="ECO:0000256" key="3">
    <source>
        <dbReference type="ARBA" id="ARBA00022448"/>
    </source>
</evidence>
<evidence type="ECO:0000256" key="1">
    <source>
        <dbReference type="ARBA" id="ARBA00004571"/>
    </source>
</evidence>
<evidence type="ECO:0000256" key="12">
    <source>
        <dbReference type="RuleBase" id="RU003357"/>
    </source>
</evidence>